<evidence type="ECO:0000256" key="1">
    <source>
        <dbReference type="ARBA" id="ARBA00001936"/>
    </source>
</evidence>
<dbReference type="CDD" id="cd00143">
    <property type="entry name" value="PP2Cc"/>
    <property type="match status" value="1"/>
</dbReference>
<dbReference type="Gene3D" id="3.60.40.10">
    <property type="entry name" value="PPM-type phosphatase domain"/>
    <property type="match status" value="1"/>
</dbReference>
<dbReference type="EMBL" id="KI392495">
    <property type="protein sequence ID" value="ERN15939.1"/>
    <property type="molecule type" value="Genomic_DNA"/>
</dbReference>
<evidence type="ECO:0000313" key="11">
    <source>
        <dbReference type="EMBL" id="ERN15939.1"/>
    </source>
</evidence>
<dbReference type="InterPro" id="IPR015655">
    <property type="entry name" value="PP2C"/>
</dbReference>
<dbReference type="GO" id="GO:0046872">
    <property type="term" value="F:metal ion binding"/>
    <property type="evidence" value="ECO:0007669"/>
    <property type="project" value="UniProtKB-KW"/>
</dbReference>
<dbReference type="AlphaFoldDB" id="U5D0I6"/>
<evidence type="ECO:0000256" key="5">
    <source>
        <dbReference type="ARBA" id="ARBA00022801"/>
    </source>
</evidence>
<evidence type="ECO:0000256" key="2">
    <source>
        <dbReference type="ARBA" id="ARBA00001946"/>
    </source>
</evidence>
<dbReference type="eggNOG" id="KOG0698">
    <property type="taxonomic scope" value="Eukaryota"/>
</dbReference>
<dbReference type="Gramene" id="ERN15939">
    <property type="protein sequence ID" value="ERN15939"/>
    <property type="gene ID" value="AMTR_s00039p00235790"/>
</dbReference>
<dbReference type="EC" id="3.1.3.16" evidence="3"/>
<organism evidence="11 12">
    <name type="scientific">Amborella trichopoda</name>
    <dbReference type="NCBI Taxonomy" id="13333"/>
    <lineage>
        <taxon>Eukaryota</taxon>
        <taxon>Viridiplantae</taxon>
        <taxon>Streptophyta</taxon>
        <taxon>Embryophyta</taxon>
        <taxon>Tracheophyta</taxon>
        <taxon>Spermatophyta</taxon>
        <taxon>Magnoliopsida</taxon>
        <taxon>Amborellales</taxon>
        <taxon>Amborellaceae</taxon>
        <taxon>Amborella</taxon>
    </lineage>
</organism>
<dbReference type="SMART" id="SM00332">
    <property type="entry name" value="PP2Cc"/>
    <property type="match status" value="1"/>
</dbReference>
<dbReference type="PROSITE" id="PS51746">
    <property type="entry name" value="PPM_2"/>
    <property type="match status" value="1"/>
</dbReference>
<dbReference type="PROSITE" id="PS01032">
    <property type="entry name" value="PPM_1"/>
    <property type="match status" value="1"/>
</dbReference>
<dbReference type="InterPro" id="IPR000222">
    <property type="entry name" value="PP2C_BS"/>
</dbReference>
<keyword evidence="12" id="KW-1185">Reference proteome</keyword>
<dbReference type="SUPFAM" id="SSF81606">
    <property type="entry name" value="PP2C-like"/>
    <property type="match status" value="1"/>
</dbReference>
<dbReference type="STRING" id="13333.U5D0I6"/>
<reference evidence="12" key="1">
    <citation type="journal article" date="2013" name="Science">
        <title>The Amborella genome and the evolution of flowering plants.</title>
        <authorList>
            <consortium name="Amborella Genome Project"/>
        </authorList>
    </citation>
    <scope>NUCLEOTIDE SEQUENCE [LARGE SCALE GENOMIC DNA]</scope>
</reference>
<dbReference type="GO" id="GO:0005634">
    <property type="term" value="C:nucleus"/>
    <property type="evidence" value="ECO:0000318"/>
    <property type="project" value="GO_Central"/>
</dbReference>
<dbReference type="OrthoDB" id="10264738at2759"/>
<protein>
    <recommendedName>
        <fullName evidence="3">protein-serine/threonine phosphatase</fullName>
        <ecNumber evidence="3">3.1.3.16</ecNumber>
    </recommendedName>
</protein>
<comment type="similarity">
    <text evidence="9">Belongs to the PP2C family.</text>
</comment>
<evidence type="ECO:0000256" key="8">
    <source>
        <dbReference type="ARBA" id="ARBA00023211"/>
    </source>
</evidence>
<keyword evidence="4" id="KW-0479">Metal-binding</keyword>
<name>U5D0I6_AMBTC</name>
<dbReference type="InterPro" id="IPR036457">
    <property type="entry name" value="PPM-type-like_dom_sf"/>
</dbReference>
<dbReference type="PANTHER" id="PTHR47992">
    <property type="entry name" value="PROTEIN PHOSPHATASE"/>
    <property type="match status" value="1"/>
</dbReference>
<evidence type="ECO:0000313" key="12">
    <source>
        <dbReference type="Proteomes" id="UP000017836"/>
    </source>
</evidence>
<evidence type="ECO:0000259" key="10">
    <source>
        <dbReference type="PROSITE" id="PS51746"/>
    </source>
</evidence>
<feature type="domain" description="PPM-type phosphatase" evidence="10">
    <location>
        <begin position="115"/>
        <end position="412"/>
    </location>
</feature>
<proteinExistence type="inferred from homology"/>
<evidence type="ECO:0000256" key="9">
    <source>
        <dbReference type="RuleBase" id="RU003465"/>
    </source>
</evidence>
<keyword evidence="6" id="KW-0460">Magnesium</keyword>
<evidence type="ECO:0000256" key="4">
    <source>
        <dbReference type="ARBA" id="ARBA00022723"/>
    </source>
</evidence>
<keyword evidence="7 9" id="KW-0904">Protein phosphatase</keyword>
<comment type="cofactor">
    <cofactor evidence="1">
        <name>Mn(2+)</name>
        <dbReference type="ChEBI" id="CHEBI:29035"/>
    </cofactor>
</comment>
<evidence type="ECO:0000256" key="7">
    <source>
        <dbReference type="ARBA" id="ARBA00022912"/>
    </source>
</evidence>
<keyword evidence="5 9" id="KW-0378">Hydrolase</keyword>
<dbReference type="FunFam" id="3.60.40.10:FF:000041">
    <property type="entry name" value="Protein phosphatase 2C 51"/>
    <property type="match status" value="1"/>
</dbReference>
<accession>U5D0I6</accession>
<dbReference type="Proteomes" id="UP000017836">
    <property type="component" value="Unassembled WGS sequence"/>
</dbReference>
<gene>
    <name evidence="11" type="ORF">AMTR_s00039p00235790</name>
</gene>
<comment type="cofactor">
    <cofactor evidence="2">
        <name>Mg(2+)</name>
        <dbReference type="ChEBI" id="CHEBI:18420"/>
    </cofactor>
</comment>
<keyword evidence="8" id="KW-0464">Manganese</keyword>
<dbReference type="GO" id="GO:1902531">
    <property type="term" value="P:regulation of intracellular signal transduction"/>
    <property type="evidence" value="ECO:0000318"/>
    <property type="project" value="GO_Central"/>
</dbReference>
<dbReference type="GO" id="GO:0004722">
    <property type="term" value="F:protein serine/threonine phosphatase activity"/>
    <property type="evidence" value="ECO:0000318"/>
    <property type="project" value="GO_Central"/>
</dbReference>
<dbReference type="KEGG" id="atr:18444235"/>
<dbReference type="OMA" id="SEMACEI"/>
<sequence length="422" mass="46160">MEALTATPDAHCSSCNFLDENPSLTARRRRLEIRRLKLLTCSDTDGTMKKRNHRSEAESVCEDSFMDRSKENWASEEGEEGEREKVGLKEEIEGGVIMFCEGSSSLTSSSSWSPKSGCVSVIGRRREMEDVVTVMPGFHTVYVVEESCMHAVPLHYFAVYDGHGGSQASQFCKDRFHEALAEELKGIDCLTIGAGEWSKVMAACFQRMDVDVGGLCRSGVCNDVESESQCESCHDTIAPGNVGSTAVIALVTPLQLVVANCGDSRAVLSRGGKAIPLSSDHRPEREDELRRIEAAGGRVLFWDGYRVGGFLAVSRSIGDRYLKQYVISDPEVTCTERSEDDEFLILASDGLWDVVPNDVACAVVRKCLGTHRRPHHRGKTTRSGVEAAAAMLTNIAMARGSDDNISIVVVNLREGSAPRQVE</sequence>
<dbReference type="Pfam" id="PF00481">
    <property type="entry name" value="PP2C"/>
    <property type="match status" value="1"/>
</dbReference>
<dbReference type="HOGENOM" id="CLU_013173_20_0_1"/>
<dbReference type="InterPro" id="IPR001932">
    <property type="entry name" value="PPM-type_phosphatase-like_dom"/>
</dbReference>
<evidence type="ECO:0000256" key="3">
    <source>
        <dbReference type="ARBA" id="ARBA00013081"/>
    </source>
</evidence>
<evidence type="ECO:0000256" key="6">
    <source>
        <dbReference type="ARBA" id="ARBA00022842"/>
    </source>
</evidence>